<dbReference type="InterPro" id="IPR050789">
    <property type="entry name" value="Diverse_Enzym_Activities"/>
</dbReference>
<dbReference type="SUPFAM" id="SSF56601">
    <property type="entry name" value="beta-lactamase/transpeptidase-like"/>
    <property type="match status" value="1"/>
</dbReference>
<evidence type="ECO:0000313" key="3">
    <source>
        <dbReference type="Proteomes" id="UP000198762"/>
    </source>
</evidence>
<feature type="domain" description="Beta-lactamase-related" evidence="1">
    <location>
        <begin position="27"/>
        <end position="385"/>
    </location>
</feature>
<dbReference type="Proteomes" id="UP000198762">
    <property type="component" value="Unassembled WGS sequence"/>
</dbReference>
<dbReference type="Gene3D" id="3.40.710.10">
    <property type="entry name" value="DD-peptidase/beta-lactamase superfamily"/>
    <property type="match status" value="1"/>
</dbReference>
<dbReference type="RefSeq" id="WP_091849865.1">
    <property type="nucleotide sequence ID" value="NZ_FOHZ01000005.1"/>
</dbReference>
<dbReference type="AlphaFoldDB" id="A0A1I0CA91"/>
<reference evidence="3" key="1">
    <citation type="submission" date="2016-10" db="EMBL/GenBank/DDBJ databases">
        <authorList>
            <person name="Varghese N."/>
            <person name="Submissions S."/>
        </authorList>
    </citation>
    <scope>NUCLEOTIDE SEQUENCE [LARGE SCALE GENOMIC DNA]</scope>
    <source>
        <strain evidence="3">CGMCC 1.6489</strain>
    </source>
</reference>
<dbReference type="STRING" id="430453.SAMN04487962_10548"/>
<dbReference type="EMBL" id="FOHZ01000005">
    <property type="protein sequence ID" value="SET16298.1"/>
    <property type="molecule type" value="Genomic_DNA"/>
</dbReference>
<dbReference type="OrthoDB" id="119951at2"/>
<evidence type="ECO:0000259" key="1">
    <source>
        <dbReference type="Pfam" id="PF00144"/>
    </source>
</evidence>
<name>A0A1I0CA91_9GAMM</name>
<dbReference type="InterPro" id="IPR001466">
    <property type="entry name" value="Beta-lactam-related"/>
</dbReference>
<dbReference type="InterPro" id="IPR012338">
    <property type="entry name" value="Beta-lactam/transpept-like"/>
</dbReference>
<sequence length="404" mass="45562">MSGANVVAGLSLDRLENISRHLDERYIRTGKFPGAVTLVARRGEIAWVKAQGLMDIERNKPARRDTVFRIYSMTKPVTSVAMMQLYEQGRFLLDDPVHKYIPSWKHLRVYDNGIYPNFITRPATTTMRIRDLFTHMSGLTYGFLCRSNVDAAYRELKLDGSRDLTLDKLIEQLAEMPLEFDPGTAWNYSVATDVLGYLVQLLSGQSLDDYFREHIFEPLGMRDTGFQVREDQMDRFAACYLYQPGDQMALQDDPETSRYRERPNFLAGGAGLVSTVDDYFRFAQALCQGGELDGHRIIGRKTLEFMRLNHLPGNQDLPGLSIGAFSETPYEGNGFGLGFSVKTDVAKSRTNGSVGEYGWGGLASTNFFIDPVEELVMVFMTQLIPSSSYPIREELRAMINGALV</sequence>
<dbReference type="PANTHER" id="PTHR43283">
    <property type="entry name" value="BETA-LACTAMASE-RELATED"/>
    <property type="match status" value="1"/>
</dbReference>
<proteinExistence type="predicted"/>
<evidence type="ECO:0000313" key="2">
    <source>
        <dbReference type="EMBL" id="SET16298.1"/>
    </source>
</evidence>
<keyword evidence="3" id="KW-1185">Reference proteome</keyword>
<gene>
    <name evidence="2" type="ORF">SAMN04487962_10548</name>
</gene>
<dbReference type="Pfam" id="PF00144">
    <property type="entry name" value="Beta-lactamase"/>
    <property type="match status" value="1"/>
</dbReference>
<accession>A0A1I0CA91</accession>
<protein>
    <submittedName>
        <fullName evidence="2">CubicO group peptidase, beta-lactamase class C family</fullName>
    </submittedName>
</protein>
<organism evidence="2 3">
    <name type="scientific">Marinobacter segnicrescens</name>
    <dbReference type="NCBI Taxonomy" id="430453"/>
    <lineage>
        <taxon>Bacteria</taxon>
        <taxon>Pseudomonadati</taxon>
        <taxon>Pseudomonadota</taxon>
        <taxon>Gammaproteobacteria</taxon>
        <taxon>Pseudomonadales</taxon>
        <taxon>Marinobacteraceae</taxon>
        <taxon>Marinobacter</taxon>
    </lineage>
</organism>
<dbReference type="PANTHER" id="PTHR43283:SF3">
    <property type="entry name" value="BETA-LACTAMASE FAMILY PROTEIN (AFU_ORTHOLOGUE AFUA_5G07500)"/>
    <property type="match status" value="1"/>
</dbReference>